<evidence type="ECO:0000259" key="2">
    <source>
        <dbReference type="Pfam" id="PF20434"/>
    </source>
</evidence>
<dbReference type="EMBL" id="CP139960">
    <property type="protein sequence ID" value="WQD39885.1"/>
    <property type="molecule type" value="Genomic_DNA"/>
</dbReference>
<evidence type="ECO:0000313" key="4">
    <source>
        <dbReference type="Proteomes" id="UP001325680"/>
    </source>
</evidence>
<protein>
    <submittedName>
        <fullName evidence="3">Alpha/beta hydrolase</fullName>
    </submittedName>
</protein>
<organism evidence="3 4">
    <name type="scientific">Niabella yanshanensis</name>
    <dbReference type="NCBI Taxonomy" id="577386"/>
    <lineage>
        <taxon>Bacteria</taxon>
        <taxon>Pseudomonadati</taxon>
        <taxon>Bacteroidota</taxon>
        <taxon>Chitinophagia</taxon>
        <taxon>Chitinophagales</taxon>
        <taxon>Chitinophagaceae</taxon>
        <taxon>Niabella</taxon>
    </lineage>
</organism>
<dbReference type="SUPFAM" id="SSF53474">
    <property type="entry name" value="alpha/beta-Hydrolases"/>
    <property type="match status" value="1"/>
</dbReference>
<proteinExistence type="predicted"/>
<dbReference type="Pfam" id="PF20434">
    <property type="entry name" value="BD-FAE"/>
    <property type="match status" value="1"/>
</dbReference>
<dbReference type="RefSeq" id="WP_162817749.1">
    <property type="nucleotide sequence ID" value="NZ_CP139960.1"/>
</dbReference>
<dbReference type="PANTHER" id="PTHR48081">
    <property type="entry name" value="AB HYDROLASE SUPERFAMILY PROTEIN C4A8.06C"/>
    <property type="match status" value="1"/>
</dbReference>
<evidence type="ECO:0000256" key="1">
    <source>
        <dbReference type="ARBA" id="ARBA00022801"/>
    </source>
</evidence>
<dbReference type="InterPro" id="IPR029058">
    <property type="entry name" value="AB_hydrolase_fold"/>
</dbReference>
<gene>
    <name evidence="3" type="ORF">U0035_06945</name>
</gene>
<reference evidence="3 4" key="1">
    <citation type="submission" date="2023-12" db="EMBL/GenBank/DDBJ databases">
        <title>Genome sequencing and assembly of bacterial species from a model synthetic community.</title>
        <authorList>
            <person name="Hogle S.L."/>
        </authorList>
    </citation>
    <scope>NUCLEOTIDE SEQUENCE [LARGE SCALE GENOMIC DNA]</scope>
    <source>
        <strain evidence="3 4">HAMBI_3031</strain>
    </source>
</reference>
<dbReference type="InterPro" id="IPR050300">
    <property type="entry name" value="GDXG_lipolytic_enzyme"/>
</dbReference>
<evidence type="ECO:0000313" key="3">
    <source>
        <dbReference type="EMBL" id="WQD39885.1"/>
    </source>
</evidence>
<keyword evidence="1 3" id="KW-0378">Hydrolase</keyword>
<sequence length="304" mass="33495">MKQVFVFLIAITIFSCGKDKIKKGDPDTAVPGNFAEAKTELNKIYGKDDNAAQVMDIYLPANRSASTTKVILLLHGGAWALGDKNGNDDDPYIKILLDSVRKRYPDWAIFNMNYRLATFSGKNVFPALENDMATAVKYIYDNRQAFGISDKWVFMGMSAGAHMALLQAYKNNSPIRPKAVVDFYGPTDMTGLYNFHRADGDLAPLIEKLMSGTPSSNAALYNSSSPINFVNAQSPPTLIMHGGKDDTVPEAQSLALSTKLKAAGVATVYGDYYSFPYQTHGWSDPALWKDTMRLIDDFLTTNVP</sequence>
<dbReference type="Proteomes" id="UP001325680">
    <property type="component" value="Chromosome"/>
</dbReference>
<accession>A0ABZ0WC71</accession>
<dbReference type="PROSITE" id="PS51257">
    <property type="entry name" value="PROKAR_LIPOPROTEIN"/>
    <property type="match status" value="1"/>
</dbReference>
<dbReference type="GO" id="GO:0016787">
    <property type="term" value="F:hydrolase activity"/>
    <property type="evidence" value="ECO:0007669"/>
    <property type="project" value="UniProtKB-KW"/>
</dbReference>
<keyword evidence="4" id="KW-1185">Reference proteome</keyword>
<feature type="domain" description="BD-FAE-like" evidence="2">
    <location>
        <begin position="55"/>
        <end position="260"/>
    </location>
</feature>
<dbReference type="Gene3D" id="3.40.50.1820">
    <property type="entry name" value="alpha/beta hydrolase"/>
    <property type="match status" value="1"/>
</dbReference>
<dbReference type="InterPro" id="IPR049492">
    <property type="entry name" value="BD-FAE-like_dom"/>
</dbReference>
<name>A0ABZ0WC71_9BACT</name>